<dbReference type="Proteomes" id="UP000798602">
    <property type="component" value="Unassembled WGS sequence"/>
</dbReference>
<accession>A0ABW9Z7L5</accession>
<gene>
    <name evidence="1" type="ORF">GV828_06585</name>
</gene>
<name>A0ABW9Z7L5_9FLAO</name>
<evidence type="ECO:0000313" key="1">
    <source>
        <dbReference type="EMBL" id="NBL64866.1"/>
    </source>
</evidence>
<keyword evidence="2" id="KW-1185">Reference proteome</keyword>
<evidence type="ECO:0000313" key="2">
    <source>
        <dbReference type="Proteomes" id="UP000798602"/>
    </source>
</evidence>
<comment type="caution">
    <text evidence="1">The sequence shown here is derived from an EMBL/GenBank/DDBJ whole genome shotgun (WGS) entry which is preliminary data.</text>
</comment>
<dbReference type="RefSeq" id="WP_166536692.1">
    <property type="nucleotide sequence ID" value="NZ_JAABLM010000006.1"/>
</dbReference>
<organism evidence="1 2">
    <name type="scientific">Flavobacterium ichthyis</name>
    <dbReference type="NCBI Taxonomy" id="2698827"/>
    <lineage>
        <taxon>Bacteria</taxon>
        <taxon>Pseudomonadati</taxon>
        <taxon>Bacteroidota</taxon>
        <taxon>Flavobacteriia</taxon>
        <taxon>Flavobacteriales</taxon>
        <taxon>Flavobacteriaceae</taxon>
        <taxon>Flavobacterium</taxon>
    </lineage>
</organism>
<reference evidence="2" key="1">
    <citation type="submission" date="2020-01" db="EMBL/GenBank/DDBJ databases">
        <title>Sphingomonas sp. strain CSW-10.</title>
        <authorList>
            <person name="Chen W.-M."/>
        </authorList>
    </citation>
    <scope>NUCLEOTIDE SEQUENCE [LARGE SCALE GENOMIC DNA]</scope>
    <source>
        <strain evidence="2">NST-5</strain>
    </source>
</reference>
<evidence type="ECO:0008006" key="3">
    <source>
        <dbReference type="Google" id="ProtNLM"/>
    </source>
</evidence>
<dbReference type="EMBL" id="JAABLM010000006">
    <property type="protein sequence ID" value="NBL64866.1"/>
    <property type="molecule type" value="Genomic_DNA"/>
</dbReference>
<protein>
    <recommendedName>
        <fullName evidence="3">YCII-related domain-containing protein</fullName>
    </recommendedName>
</protein>
<sequence>MEEKIKLIWDFRGPAAQKTAEHHELHLKEFIQMEKFPMIATGFQIINEMHSIAFMVVERQNMIAVRDALKPHRGEIFEE</sequence>
<proteinExistence type="predicted"/>